<keyword evidence="4" id="KW-0949">S-adenosyl-L-methionine</keyword>
<dbReference type="EMBL" id="CAJHIQ010000006">
    <property type="protein sequence ID" value="CAD6491852.1"/>
    <property type="molecule type" value="Genomic_DNA"/>
</dbReference>
<dbReference type="GO" id="GO:0008170">
    <property type="term" value="F:N-methyltransferase activity"/>
    <property type="evidence" value="ECO:0007669"/>
    <property type="project" value="InterPro"/>
</dbReference>
<evidence type="ECO:0000313" key="8">
    <source>
        <dbReference type="EMBL" id="CAD6491852.1"/>
    </source>
</evidence>
<name>A0A811T879_9EURY</name>
<dbReference type="SUPFAM" id="SSF53335">
    <property type="entry name" value="S-adenosyl-L-methionine-dependent methyltransferases"/>
    <property type="match status" value="1"/>
</dbReference>
<comment type="catalytic activity">
    <reaction evidence="6">
        <text>a 2'-deoxyadenosine in DNA + S-adenosyl-L-methionine = an N(6)-methyl-2'-deoxyadenosine in DNA + S-adenosyl-L-homocysteine + H(+)</text>
        <dbReference type="Rhea" id="RHEA:15197"/>
        <dbReference type="Rhea" id="RHEA-COMP:12418"/>
        <dbReference type="Rhea" id="RHEA-COMP:12419"/>
        <dbReference type="ChEBI" id="CHEBI:15378"/>
        <dbReference type="ChEBI" id="CHEBI:57856"/>
        <dbReference type="ChEBI" id="CHEBI:59789"/>
        <dbReference type="ChEBI" id="CHEBI:90615"/>
        <dbReference type="ChEBI" id="CHEBI:90616"/>
        <dbReference type="EC" id="2.1.1.72"/>
    </reaction>
</comment>
<evidence type="ECO:0000259" key="7">
    <source>
        <dbReference type="Pfam" id="PF02384"/>
    </source>
</evidence>
<dbReference type="PRINTS" id="PR00507">
    <property type="entry name" value="N12N6MTFRASE"/>
</dbReference>
<evidence type="ECO:0000313" key="9">
    <source>
        <dbReference type="Proteomes" id="UP000639006"/>
    </source>
</evidence>
<dbReference type="AlphaFoldDB" id="A0A811T879"/>
<keyword evidence="3" id="KW-0808">Transferase</keyword>
<gene>
    <name evidence="8" type="ORF">DIAAKJNI_00167</name>
</gene>
<dbReference type="GO" id="GO:0009007">
    <property type="term" value="F:site-specific DNA-methyltransferase (adenine-specific) activity"/>
    <property type="evidence" value="ECO:0007669"/>
    <property type="project" value="UniProtKB-EC"/>
</dbReference>
<dbReference type="InterPro" id="IPR051537">
    <property type="entry name" value="DNA_Adenine_Mtase"/>
</dbReference>
<dbReference type="GO" id="GO:0032259">
    <property type="term" value="P:methylation"/>
    <property type="evidence" value="ECO:0007669"/>
    <property type="project" value="UniProtKB-KW"/>
</dbReference>
<evidence type="ECO:0000256" key="5">
    <source>
        <dbReference type="ARBA" id="ARBA00022747"/>
    </source>
</evidence>
<dbReference type="Pfam" id="PF02384">
    <property type="entry name" value="N6_Mtase"/>
    <property type="match status" value="1"/>
</dbReference>
<organism evidence="8 9">
    <name type="scientific">Candidatus Argoarchaeum ethanivorans</name>
    <dbReference type="NCBI Taxonomy" id="2608793"/>
    <lineage>
        <taxon>Archaea</taxon>
        <taxon>Methanobacteriati</taxon>
        <taxon>Methanobacteriota</taxon>
        <taxon>Stenosarchaea group</taxon>
        <taxon>Methanomicrobia</taxon>
        <taxon>Methanosarcinales</taxon>
        <taxon>Methanosarcinales incertae sedis</taxon>
        <taxon>GOM Arc I cluster</taxon>
        <taxon>Candidatus Argoarchaeum</taxon>
    </lineage>
</organism>
<dbReference type="PANTHER" id="PTHR42933:SF4">
    <property type="entry name" value="TYPE I RESTRICTION ENZYME ECOKI METHYLASE SUBUNIT"/>
    <property type="match status" value="1"/>
</dbReference>
<dbReference type="Gene3D" id="3.40.50.150">
    <property type="entry name" value="Vaccinia Virus protein VP39"/>
    <property type="match status" value="1"/>
</dbReference>
<comment type="caution">
    <text evidence="8">The sequence shown here is derived from an EMBL/GenBank/DDBJ whole genome shotgun (WGS) entry which is preliminary data.</text>
</comment>
<dbReference type="InterPro" id="IPR003356">
    <property type="entry name" value="DNA_methylase_A-5"/>
</dbReference>
<dbReference type="InterPro" id="IPR002052">
    <property type="entry name" value="DNA_methylase_N6_adenine_CS"/>
</dbReference>
<sequence length="343" mass="38896">MNLFGDIYEQILKDLQSAGNAGEFYTPRAVTRFMVDMVDPKLGEKMLDPACGTGGFLTATIDHVRENYVNSIEDEAILQKSISGVEKKPLPHFLCVTNMLLHNIKDPSQIRHDNTLARPLRDYGLKERLDVIVTNPPFGGMEEDGIESNFPAAYRTRETADLFLVLIVHLLKDGRRGAIVLPDGTLFGEGVKTRIKEELLEKCNLHTIVRLPNGVFSPYTGIKTNLLFFTKGEPTKEVWYYEHPYPEGYKSYSKTKPMRIEEFTPEKAWWGERVENDFAWRVSVEAIKNNGYNLDIKNPNVEDVSHGDPDELLQEYQQLLYGIGDTRNKLRDELVDALGGKGA</sequence>
<protein>
    <recommendedName>
        <fullName evidence="1">site-specific DNA-methyltransferase (adenine-specific)</fullName>
        <ecNumber evidence="1">2.1.1.72</ecNumber>
    </recommendedName>
</protein>
<evidence type="ECO:0000256" key="2">
    <source>
        <dbReference type="ARBA" id="ARBA00022603"/>
    </source>
</evidence>
<dbReference type="PROSITE" id="PS00092">
    <property type="entry name" value="N6_MTASE"/>
    <property type="match status" value="1"/>
</dbReference>
<proteinExistence type="predicted"/>
<dbReference type="GO" id="GO:0003677">
    <property type="term" value="F:DNA binding"/>
    <property type="evidence" value="ECO:0007669"/>
    <property type="project" value="InterPro"/>
</dbReference>
<dbReference type="Proteomes" id="UP000639006">
    <property type="component" value="Unassembled WGS sequence"/>
</dbReference>
<keyword evidence="5" id="KW-0680">Restriction system</keyword>
<dbReference type="InterPro" id="IPR029063">
    <property type="entry name" value="SAM-dependent_MTases_sf"/>
</dbReference>
<keyword evidence="2 8" id="KW-0489">Methyltransferase</keyword>
<reference evidence="8" key="1">
    <citation type="submission" date="2020-10" db="EMBL/GenBank/DDBJ databases">
        <authorList>
            <person name="Hahn C.J."/>
            <person name="Laso-Perez R."/>
            <person name="Vulcano F."/>
            <person name="Vaziourakis K.-M."/>
            <person name="Stokke R."/>
            <person name="Steen I.H."/>
            <person name="Teske A."/>
            <person name="Boetius A."/>
            <person name="Liebeke M."/>
            <person name="Amann R."/>
            <person name="Knittel K."/>
        </authorList>
    </citation>
    <scope>NUCLEOTIDE SEQUENCE</scope>
    <source>
        <strain evidence="8">Gfbio:e3339647-f889-4370-9287-4fb5cb688e4c:AG392M11_GoMArc1</strain>
    </source>
</reference>
<dbReference type="GO" id="GO:0009307">
    <property type="term" value="P:DNA restriction-modification system"/>
    <property type="evidence" value="ECO:0007669"/>
    <property type="project" value="UniProtKB-KW"/>
</dbReference>
<evidence type="ECO:0000256" key="6">
    <source>
        <dbReference type="ARBA" id="ARBA00047942"/>
    </source>
</evidence>
<dbReference type="PANTHER" id="PTHR42933">
    <property type="entry name" value="SLR6095 PROTEIN"/>
    <property type="match status" value="1"/>
</dbReference>
<evidence type="ECO:0000256" key="4">
    <source>
        <dbReference type="ARBA" id="ARBA00022691"/>
    </source>
</evidence>
<accession>A0A811T879</accession>
<evidence type="ECO:0000256" key="3">
    <source>
        <dbReference type="ARBA" id="ARBA00022679"/>
    </source>
</evidence>
<dbReference type="EC" id="2.1.1.72" evidence="1"/>
<evidence type="ECO:0000256" key="1">
    <source>
        <dbReference type="ARBA" id="ARBA00011900"/>
    </source>
</evidence>
<feature type="domain" description="DNA methylase adenine-specific" evidence="7">
    <location>
        <begin position="2"/>
        <end position="299"/>
    </location>
</feature>